<dbReference type="OMA" id="KWIAANE"/>
<dbReference type="OrthoDB" id="10271363at2759"/>
<dbReference type="AlphaFoldDB" id="A0A2T4GMA3"/>
<evidence type="ECO:0000313" key="1">
    <source>
        <dbReference type="EMBL" id="PTD04686.1"/>
    </source>
</evidence>
<evidence type="ECO:0000313" key="2">
    <source>
        <dbReference type="EMBL" id="QPC58617.1"/>
    </source>
</evidence>
<dbReference type="EMBL" id="PVEM01000012">
    <property type="protein sequence ID" value="PTD04686.1"/>
    <property type="molecule type" value="Genomic_DNA"/>
</dbReference>
<gene>
    <name evidence="1" type="ORF">FCULG_00002489</name>
    <name evidence="2" type="ORF">HYE67_000848</name>
</gene>
<organism evidence="1 3">
    <name type="scientific">Fusarium culmorum</name>
    <dbReference type="NCBI Taxonomy" id="5516"/>
    <lineage>
        <taxon>Eukaryota</taxon>
        <taxon>Fungi</taxon>
        <taxon>Dikarya</taxon>
        <taxon>Ascomycota</taxon>
        <taxon>Pezizomycotina</taxon>
        <taxon>Sordariomycetes</taxon>
        <taxon>Hypocreomycetidae</taxon>
        <taxon>Hypocreales</taxon>
        <taxon>Nectriaceae</taxon>
        <taxon>Fusarium</taxon>
    </lineage>
</organism>
<dbReference type="Proteomes" id="UP000663297">
    <property type="component" value="Chromosome 1"/>
</dbReference>
<sequence length="107" mass="12044">MPGLGFRNAINEAKWIAANEVLGMSSNWRLFCRILTIRYALAAALLRVSCCISELLNAEQETGIFAKQTTSTQTEHGRVDRLTVCCIFCSESQQGHWKFREASLRCT</sequence>
<reference evidence="2" key="2">
    <citation type="submission" date="2020-11" db="EMBL/GenBank/DDBJ databases">
        <title>The chromosome-scale genome resource for two endophytic Fusarium species: F. culmorum and F. pseudograminearum.</title>
        <authorList>
            <person name="Yuan Z."/>
        </authorList>
    </citation>
    <scope>NUCLEOTIDE SEQUENCE</scope>
    <source>
        <strain evidence="2">Class2-1B</strain>
    </source>
</reference>
<dbReference type="Proteomes" id="UP000241587">
    <property type="component" value="Unassembled WGS sequence"/>
</dbReference>
<dbReference type="EMBL" id="CP064747">
    <property type="protein sequence ID" value="QPC58617.1"/>
    <property type="molecule type" value="Genomic_DNA"/>
</dbReference>
<proteinExistence type="predicted"/>
<keyword evidence="3" id="KW-1185">Reference proteome</keyword>
<evidence type="ECO:0000313" key="3">
    <source>
        <dbReference type="Proteomes" id="UP000241587"/>
    </source>
</evidence>
<name>A0A2T4GMA3_FUSCU</name>
<protein>
    <submittedName>
        <fullName evidence="1">Uncharacterized protein</fullName>
    </submittedName>
</protein>
<reference evidence="1 3" key="1">
    <citation type="submission" date="2018-02" db="EMBL/GenBank/DDBJ databases">
        <title>Fusarium culmorum secondary metabolites in fungal-bacterial-plant interactions.</title>
        <authorList>
            <person name="Schmidt R."/>
        </authorList>
    </citation>
    <scope>NUCLEOTIDE SEQUENCE [LARGE SCALE GENOMIC DNA]</scope>
    <source>
        <strain evidence="1 3">PV</strain>
    </source>
</reference>
<accession>A0A2T4GMA3</accession>